<feature type="transmembrane region" description="Helical" evidence="1">
    <location>
        <begin position="7"/>
        <end position="26"/>
    </location>
</feature>
<keyword evidence="1" id="KW-1133">Transmembrane helix</keyword>
<feature type="transmembrane region" description="Helical" evidence="1">
    <location>
        <begin position="105"/>
        <end position="124"/>
    </location>
</feature>
<evidence type="ECO:0000256" key="1">
    <source>
        <dbReference type="SAM" id="Phobius"/>
    </source>
</evidence>
<feature type="transmembrane region" description="Helical" evidence="1">
    <location>
        <begin position="72"/>
        <end position="93"/>
    </location>
</feature>
<feature type="transmembrane region" description="Helical" evidence="1">
    <location>
        <begin position="46"/>
        <end position="65"/>
    </location>
</feature>
<evidence type="ECO:0000313" key="2">
    <source>
        <dbReference type="EMBL" id="WMN11081.1"/>
    </source>
</evidence>
<dbReference type="EMBL" id="CP129971">
    <property type="protein sequence ID" value="WMN11081.1"/>
    <property type="molecule type" value="Genomic_DNA"/>
</dbReference>
<sequence>MIQAWMRGVLLIASVYNVAWSVFLFWSPNSYIKWMTEGAQSENEWVFYQAIGILVVAVFLFMGFLKPLKFRWFILLSFIAKLIGGIAVYSLIMESQFTKKFMFHLLMNDLVWLFPLLSIAIAAFKSEKSR</sequence>
<name>A0AA51NCJ4_9BACT</name>
<dbReference type="KEGG" id="msaa:QYS49_37140"/>
<reference evidence="2 3" key="1">
    <citation type="submission" date="2023-08" db="EMBL/GenBank/DDBJ databases">
        <title>Comparative genomics and taxonomic characterization of three novel marine species of genus Marivirga.</title>
        <authorList>
            <person name="Muhammad N."/>
            <person name="Kim S.-G."/>
        </authorList>
    </citation>
    <scope>NUCLEOTIDE SEQUENCE [LARGE SCALE GENOMIC DNA]</scope>
    <source>
        <strain evidence="2 3">BDSF4-3</strain>
    </source>
</reference>
<dbReference type="RefSeq" id="WP_308347840.1">
    <property type="nucleotide sequence ID" value="NZ_CP129971.1"/>
</dbReference>
<dbReference type="Proteomes" id="UP001230496">
    <property type="component" value="Chromosome"/>
</dbReference>
<protein>
    <submittedName>
        <fullName evidence="2">Uncharacterized protein</fullName>
    </submittedName>
</protein>
<keyword evidence="1" id="KW-0472">Membrane</keyword>
<dbReference type="AlphaFoldDB" id="A0AA51NCJ4"/>
<gene>
    <name evidence="2" type="ORF">QYS49_37140</name>
</gene>
<keyword evidence="3" id="KW-1185">Reference proteome</keyword>
<keyword evidence="1" id="KW-0812">Transmembrane</keyword>
<proteinExistence type="predicted"/>
<organism evidence="2 3">
    <name type="scientific">Marivirga salinarum</name>
    <dbReference type="NCBI Taxonomy" id="3059078"/>
    <lineage>
        <taxon>Bacteria</taxon>
        <taxon>Pseudomonadati</taxon>
        <taxon>Bacteroidota</taxon>
        <taxon>Cytophagia</taxon>
        <taxon>Cytophagales</taxon>
        <taxon>Marivirgaceae</taxon>
        <taxon>Marivirga</taxon>
    </lineage>
</organism>
<evidence type="ECO:0000313" key="3">
    <source>
        <dbReference type="Proteomes" id="UP001230496"/>
    </source>
</evidence>
<accession>A0AA51NCJ4</accession>